<evidence type="ECO:0000313" key="3">
    <source>
        <dbReference type="EMBL" id="WGH78247.1"/>
    </source>
</evidence>
<dbReference type="PROSITE" id="PS00175">
    <property type="entry name" value="PG_MUTASE"/>
    <property type="match status" value="1"/>
</dbReference>
<protein>
    <submittedName>
        <fullName evidence="3">Histidine phosphatase family protein</fullName>
        <ecNumber evidence="3">3.1.3.-</ecNumber>
    </submittedName>
</protein>
<sequence length="173" mass="18516">MPEYFILRHGQTEWNLERRLQGTLDSRLTPLGRVQAARQGAILRAHGIAAPVFVSPRGRARATAALAGLSGRIEPRLAEIGLGDWQGLLMAELPAGSGVDWKFAAPGGESRAALEARVASLLEDLPARAILVTHGVLGMALRARLLGGADWDALAEPQGVVIHTRDGVERILR</sequence>
<dbReference type="Proteomes" id="UP001243420">
    <property type="component" value="Chromosome"/>
</dbReference>
<dbReference type="SMART" id="SM00855">
    <property type="entry name" value="PGAM"/>
    <property type="match status" value="1"/>
</dbReference>
<keyword evidence="3" id="KW-0378">Hydrolase</keyword>
<reference evidence="3 4" key="1">
    <citation type="submission" date="2023-04" db="EMBL/GenBank/DDBJ databases">
        <title>Jannaschia ovalis sp. nov., a marine bacterium isolated from sea tidal flat.</title>
        <authorList>
            <person name="Kwon D.Y."/>
            <person name="Kim J.-J."/>
        </authorList>
    </citation>
    <scope>NUCLEOTIDE SEQUENCE [LARGE SCALE GENOMIC DNA]</scope>
    <source>
        <strain evidence="3 4">GRR-S6-38</strain>
    </source>
</reference>
<dbReference type="InterPro" id="IPR001345">
    <property type="entry name" value="PG/BPGM_mutase_AS"/>
</dbReference>
<dbReference type="InterPro" id="IPR013078">
    <property type="entry name" value="His_Pase_superF_clade-1"/>
</dbReference>
<dbReference type="Pfam" id="PF00300">
    <property type="entry name" value="His_Phos_1"/>
    <property type="match status" value="1"/>
</dbReference>
<dbReference type="PANTHER" id="PTHR48100">
    <property type="entry name" value="BROAD-SPECIFICITY PHOSPHATASE YOR283W-RELATED"/>
    <property type="match status" value="1"/>
</dbReference>
<evidence type="ECO:0000313" key="4">
    <source>
        <dbReference type="Proteomes" id="UP001243420"/>
    </source>
</evidence>
<dbReference type="RefSeq" id="WP_279964991.1">
    <property type="nucleotide sequence ID" value="NZ_CP122537.1"/>
</dbReference>
<evidence type="ECO:0000256" key="2">
    <source>
        <dbReference type="ARBA" id="ARBA00023235"/>
    </source>
</evidence>
<proteinExistence type="predicted"/>
<keyword evidence="4" id="KW-1185">Reference proteome</keyword>
<keyword evidence="1" id="KW-0324">Glycolysis</keyword>
<dbReference type="CDD" id="cd07067">
    <property type="entry name" value="HP_PGM_like"/>
    <property type="match status" value="1"/>
</dbReference>
<dbReference type="InterPro" id="IPR029033">
    <property type="entry name" value="His_PPase_superfam"/>
</dbReference>
<dbReference type="InterPro" id="IPR050275">
    <property type="entry name" value="PGM_Phosphatase"/>
</dbReference>
<dbReference type="GO" id="GO:0016787">
    <property type="term" value="F:hydrolase activity"/>
    <property type="evidence" value="ECO:0007669"/>
    <property type="project" value="UniProtKB-KW"/>
</dbReference>
<gene>
    <name evidence="3" type="ORF">P8627_14615</name>
</gene>
<dbReference type="EC" id="3.1.3.-" evidence="3"/>
<name>A0ABY8LA72_9RHOB</name>
<dbReference type="EMBL" id="CP122537">
    <property type="protein sequence ID" value="WGH78247.1"/>
    <property type="molecule type" value="Genomic_DNA"/>
</dbReference>
<dbReference type="SUPFAM" id="SSF53254">
    <property type="entry name" value="Phosphoglycerate mutase-like"/>
    <property type="match status" value="1"/>
</dbReference>
<evidence type="ECO:0000256" key="1">
    <source>
        <dbReference type="ARBA" id="ARBA00023152"/>
    </source>
</evidence>
<organism evidence="3 4">
    <name type="scientific">Jannaschia ovalis</name>
    <dbReference type="NCBI Taxonomy" id="3038773"/>
    <lineage>
        <taxon>Bacteria</taxon>
        <taxon>Pseudomonadati</taxon>
        <taxon>Pseudomonadota</taxon>
        <taxon>Alphaproteobacteria</taxon>
        <taxon>Rhodobacterales</taxon>
        <taxon>Roseobacteraceae</taxon>
        <taxon>Jannaschia</taxon>
    </lineage>
</organism>
<accession>A0ABY8LA72</accession>
<dbReference type="PANTHER" id="PTHR48100:SF1">
    <property type="entry name" value="HISTIDINE PHOSPHATASE FAMILY PROTEIN-RELATED"/>
    <property type="match status" value="1"/>
</dbReference>
<keyword evidence="2" id="KW-0413">Isomerase</keyword>
<dbReference type="Gene3D" id="3.40.50.1240">
    <property type="entry name" value="Phosphoglycerate mutase-like"/>
    <property type="match status" value="1"/>
</dbReference>